<dbReference type="AlphaFoldDB" id="A0AAV4SYJ2"/>
<reference evidence="1 2" key="1">
    <citation type="submission" date="2021-06" db="EMBL/GenBank/DDBJ databases">
        <title>Caerostris darwini draft genome.</title>
        <authorList>
            <person name="Kono N."/>
            <person name="Arakawa K."/>
        </authorList>
    </citation>
    <scope>NUCLEOTIDE SEQUENCE [LARGE SCALE GENOMIC DNA]</scope>
</reference>
<dbReference type="EMBL" id="BPLQ01008461">
    <property type="protein sequence ID" value="GIY37550.1"/>
    <property type="molecule type" value="Genomic_DNA"/>
</dbReference>
<keyword evidence="2" id="KW-1185">Reference proteome</keyword>
<comment type="caution">
    <text evidence="1">The sequence shown here is derived from an EMBL/GenBank/DDBJ whole genome shotgun (WGS) entry which is preliminary data.</text>
</comment>
<accession>A0AAV4SYJ2</accession>
<organism evidence="1 2">
    <name type="scientific">Caerostris darwini</name>
    <dbReference type="NCBI Taxonomy" id="1538125"/>
    <lineage>
        <taxon>Eukaryota</taxon>
        <taxon>Metazoa</taxon>
        <taxon>Ecdysozoa</taxon>
        <taxon>Arthropoda</taxon>
        <taxon>Chelicerata</taxon>
        <taxon>Arachnida</taxon>
        <taxon>Araneae</taxon>
        <taxon>Araneomorphae</taxon>
        <taxon>Entelegynae</taxon>
        <taxon>Araneoidea</taxon>
        <taxon>Araneidae</taxon>
        <taxon>Caerostris</taxon>
    </lineage>
</organism>
<protein>
    <submittedName>
        <fullName evidence="1">Uncharacterized protein</fullName>
    </submittedName>
</protein>
<gene>
    <name evidence="1" type="ORF">CDAR_222421</name>
</gene>
<proteinExistence type="predicted"/>
<evidence type="ECO:0000313" key="2">
    <source>
        <dbReference type="Proteomes" id="UP001054837"/>
    </source>
</evidence>
<dbReference type="Proteomes" id="UP001054837">
    <property type="component" value="Unassembled WGS sequence"/>
</dbReference>
<evidence type="ECO:0000313" key="1">
    <source>
        <dbReference type="EMBL" id="GIY37550.1"/>
    </source>
</evidence>
<name>A0AAV4SYJ2_9ARAC</name>
<sequence length="94" mass="11069">MQRAMDREELAKTIPWLMRGRYFLVIRQWRRVLALMDPCVFRQTKGSRANDRQEYYLALFVFLIVRGLSSAHPPCSPFLLGIRKVEILVSGKKE</sequence>